<gene>
    <name evidence="4" type="ORF">IAB76_03545</name>
</gene>
<protein>
    <submittedName>
        <fullName evidence="4">CapA family protein</fullName>
    </submittedName>
</protein>
<dbReference type="InterPro" id="IPR019079">
    <property type="entry name" value="Capsule_synth_CapA"/>
</dbReference>
<evidence type="ECO:0000256" key="1">
    <source>
        <dbReference type="ARBA" id="ARBA00005662"/>
    </source>
</evidence>
<organism evidence="4 5">
    <name type="scientific">Candidatus Cryptobacteroides avistercoris</name>
    <dbReference type="NCBI Taxonomy" id="2840758"/>
    <lineage>
        <taxon>Bacteria</taxon>
        <taxon>Pseudomonadati</taxon>
        <taxon>Bacteroidota</taxon>
        <taxon>Bacteroidia</taxon>
        <taxon>Bacteroidales</taxon>
        <taxon>Candidatus Cryptobacteroides</taxon>
    </lineage>
</organism>
<dbReference type="Pfam" id="PF09587">
    <property type="entry name" value="PGA_cap"/>
    <property type="match status" value="1"/>
</dbReference>
<feature type="domain" description="Capsule synthesis protein CapA" evidence="3">
    <location>
        <begin position="39"/>
        <end position="276"/>
    </location>
</feature>
<sequence>MRKAVLPAILMLLTAWTSAAQLRLTVPEASPLGKTDTVSVLIGGDVMLHARQLDYGFSGFFRDVGELMRSADFTAVNMEFSLGGPPYSGYPAFSAPDSIASILASGCGADVFLTANNHILDRGAAGLGRTLEVYSALRDSLGTEYTGCAADSLDAARTNPLMLFSKGVRIALINFTYGTNLGKGPGWPAVNYMRRDEIAEAIARADSLGADFIVALPHWGTEYSLLHDDSQQEWAEWLVAGGVDAVVGSHPHVVQDTTSIDGRPVIYSTGNLVSNMSARNTRLGLMVRLNFIHDFATGEKRLAEPELVFTWCCLPGTLDEGYRVITVKERAGRRGDWLTPSDFDNMVATLKRVTAETGIRYSAAGL</sequence>
<dbReference type="InterPro" id="IPR052169">
    <property type="entry name" value="CW_Biosynth-Accessory"/>
</dbReference>
<dbReference type="SUPFAM" id="SSF56300">
    <property type="entry name" value="Metallo-dependent phosphatases"/>
    <property type="match status" value="1"/>
</dbReference>
<evidence type="ECO:0000313" key="4">
    <source>
        <dbReference type="EMBL" id="MBO8480170.1"/>
    </source>
</evidence>
<comment type="caution">
    <text evidence="4">The sequence shown here is derived from an EMBL/GenBank/DDBJ whole genome shotgun (WGS) entry which is preliminary data.</text>
</comment>
<evidence type="ECO:0000259" key="3">
    <source>
        <dbReference type="SMART" id="SM00854"/>
    </source>
</evidence>
<dbReference type="InterPro" id="IPR029052">
    <property type="entry name" value="Metallo-depent_PP-like"/>
</dbReference>
<dbReference type="Gene3D" id="3.60.21.10">
    <property type="match status" value="1"/>
</dbReference>
<accession>A0A9D9NNQ3</accession>
<dbReference type="CDD" id="cd07381">
    <property type="entry name" value="MPP_CapA"/>
    <property type="match status" value="1"/>
</dbReference>
<name>A0A9D9NNQ3_9BACT</name>
<dbReference type="PANTHER" id="PTHR33393">
    <property type="entry name" value="POLYGLUTAMINE SYNTHESIS ACCESSORY PROTEIN RV0574C-RELATED"/>
    <property type="match status" value="1"/>
</dbReference>
<keyword evidence="2" id="KW-0732">Signal</keyword>
<dbReference type="AlphaFoldDB" id="A0A9D9NNQ3"/>
<evidence type="ECO:0000256" key="2">
    <source>
        <dbReference type="SAM" id="SignalP"/>
    </source>
</evidence>
<reference evidence="4" key="2">
    <citation type="journal article" date="2021" name="PeerJ">
        <title>Extensive microbial diversity within the chicken gut microbiome revealed by metagenomics and culture.</title>
        <authorList>
            <person name="Gilroy R."/>
            <person name="Ravi A."/>
            <person name="Getino M."/>
            <person name="Pursley I."/>
            <person name="Horton D.L."/>
            <person name="Alikhan N.F."/>
            <person name="Baker D."/>
            <person name="Gharbi K."/>
            <person name="Hall N."/>
            <person name="Watson M."/>
            <person name="Adriaenssens E.M."/>
            <person name="Foster-Nyarko E."/>
            <person name="Jarju S."/>
            <person name="Secka A."/>
            <person name="Antonio M."/>
            <person name="Oren A."/>
            <person name="Chaudhuri R.R."/>
            <person name="La Ragione R."/>
            <person name="Hildebrand F."/>
            <person name="Pallen M.J."/>
        </authorList>
    </citation>
    <scope>NUCLEOTIDE SEQUENCE</scope>
    <source>
        <strain evidence="4">B3-1481</strain>
    </source>
</reference>
<reference evidence="4" key="1">
    <citation type="submission" date="2020-10" db="EMBL/GenBank/DDBJ databases">
        <authorList>
            <person name="Gilroy R."/>
        </authorList>
    </citation>
    <scope>NUCLEOTIDE SEQUENCE</scope>
    <source>
        <strain evidence="4">B3-1481</strain>
    </source>
</reference>
<proteinExistence type="inferred from homology"/>
<feature type="signal peptide" evidence="2">
    <location>
        <begin position="1"/>
        <end position="19"/>
    </location>
</feature>
<dbReference type="SMART" id="SM00854">
    <property type="entry name" value="PGA_cap"/>
    <property type="match status" value="1"/>
</dbReference>
<evidence type="ECO:0000313" key="5">
    <source>
        <dbReference type="Proteomes" id="UP000823769"/>
    </source>
</evidence>
<dbReference type="Proteomes" id="UP000823769">
    <property type="component" value="Unassembled WGS sequence"/>
</dbReference>
<feature type="chain" id="PRO_5038406820" evidence="2">
    <location>
        <begin position="20"/>
        <end position="366"/>
    </location>
</feature>
<comment type="similarity">
    <text evidence="1">Belongs to the CapA family.</text>
</comment>
<dbReference type="PANTHER" id="PTHR33393:SF12">
    <property type="entry name" value="CAPSULE BIOSYNTHESIS PROTEIN CAPA"/>
    <property type="match status" value="1"/>
</dbReference>
<dbReference type="EMBL" id="JADILW010000054">
    <property type="protein sequence ID" value="MBO8480170.1"/>
    <property type="molecule type" value="Genomic_DNA"/>
</dbReference>